<dbReference type="FunFam" id="1.10.510.10:FF:000021">
    <property type="entry name" value="Serine/threonine protein kinase"/>
    <property type="match status" value="1"/>
</dbReference>
<dbReference type="InterPro" id="IPR000719">
    <property type="entry name" value="Prot_kinase_dom"/>
</dbReference>
<evidence type="ECO:0000313" key="14">
    <source>
        <dbReference type="Proteomes" id="UP000656042"/>
    </source>
</evidence>
<accession>A0A8J3BVW9</accession>
<keyword evidence="5 13" id="KW-0418">Kinase</keyword>
<comment type="catalytic activity">
    <reaction evidence="8">
        <text>L-seryl-[protein] + ATP = O-phospho-L-seryl-[protein] + ADP + H(+)</text>
        <dbReference type="Rhea" id="RHEA:17989"/>
        <dbReference type="Rhea" id="RHEA-COMP:9863"/>
        <dbReference type="Rhea" id="RHEA-COMP:11604"/>
        <dbReference type="ChEBI" id="CHEBI:15378"/>
        <dbReference type="ChEBI" id="CHEBI:29999"/>
        <dbReference type="ChEBI" id="CHEBI:30616"/>
        <dbReference type="ChEBI" id="CHEBI:83421"/>
        <dbReference type="ChEBI" id="CHEBI:456216"/>
        <dbReference type="EC" id="2.7.11.1"/>
    </reaction>
</comment>
<dbReference type="NCBIfam" id="NF033483">
    <property type="entry name" value="PknB_PASTA_kin"/>
    <property type="match status" value="1"/>
</dbReference>
<dbReference type="Gene3D" id="3.30.10.20">
    <property type="match status" value="4"/>
</dbReference>
<dbReference type="SMART" id="SM00740">
    <property type="entry name" value="PASTA"/>
    <property type="match status" value="4"/>
</dbReference>
<dbReference type="FunFam" id="3.30.200.20:FF:000035">
    <property type="entry name" value="Serine/threonine protein kinase Stk1"/>
    <property type="match status" value="1"/>
</dbReference>
<feature type="domain" description="PASTA" evidence="12">
    <location>
        <begin position="411"/>
        <end position="474"/>
    </location>
</feature>
<reference evidence="13" key="1">
    <citation type="journal article" date="2014" name="Int. J. Syst. Evol. Microbiol.">
        <title>Complete genome sequence of Corynebacterium casei LMG S-19264T (=DSM 44701T), isolated from a smear-ripened cheese.</title>
        <authorList>
            <consortium name="US DOE Joint Genome Institute (JGI-PGF)"/>
            <person name="Walter F."/>
            <person name="Albersmeier A."/>
            <person name="Kalinowski J."/>
            <person name="Ruckert C."/>
        </authorList>
    </citation>
    <scope>NUCLEOTIDE SEQUENCE</scope>
    <source>
        <strain evidence="13">CGMCC 4.7299</strain>
    </source>
</reference>
<dbReference type="CDD" id="cd14014">
    <property type="entry name" value="STKc_PknB_like"/>
    <property type="match status" value="1"/>
</dbReference>
<keyword evidence="4" id="KW-0547">Nucleotide-binding</keyword>
<dbReference type="GO" id="GO:0005524">
    <property type="term" value="F:ATP binding"/>
    <property type="evidence" value="ECO:0007669"/>
    <property type="project" value="UniProtKB-KW"/>
</dbReference>
<dbReference type="SUPFAM" id="SSF56112">
    <property type="entry name" value="Protein kinase-like (PK-like)"/>
    <property type="match status" value="1"/>
</dbReference>
<dbReference type="PROSITE" id="PS00108">
    <property type="entry name" value="PROTEIN_KINASE_ST"/>
    <property type="match status" value="1"/>
</dbReference>
<evidence type="ECO:0000259" key="11">
    <source>
        <dbReference type="PROSITE" id="PS50011"/>
    </source>
</evidence>
<evidence type="ECO:0000256" key="10">
    <source>
        <dbReference type="SAM" id="Phobius"/>
    </source>
</evidence>
<keyword evidence="3" id="KW-0808">Transferase</keyword>
<feature type="compositionally biased region" description="Low complexity" evidence="9">
    <location>
        <begin position="310"/>
        <end position="322"/>
    </location>
</feature>
<keyword evidence="10" id="KW-0472">Membrane</keyword>
<comment type="catalytic activity">
    <reaction evidence="7">
        <text>L-threonyl-[protein] + ATP = O-phospho-L-threonyl-[protein] + ADP + H(+)</text>
        <dbReference type="Rhea" id="RHEA:46608"/>
        <dbReference type="Rhea" id="RHEA-COMP:11060"/>
        <dbReference type="Rhea" id="RHEA-COMP:11605"/>
        <dbReference type="ChEBI" id="CHEBI:15378"/>
        <dbReference type="ChEBI" id="CHEBI:30013"/>
        <dbReference type="ChEBI" id="CHEBI:30616"/>
        <dbReference type="ChEBI" id="CHEBI:61977"/>
        <dbReference type="ChEBI" id="CHEBI:456216"/>
        <dbReference type="EC" id="2.7.11.1"/>
    </reaction>
</comment>
<keyword evidence="10" id="KW-1133">Transmembrane helix</keyword>
<dbReference type="GO" id="GO:0045717">
    <property type="term" value="P:negative regulation of fatty acid biosynthetic process"/>
    <property type="evidence" value="ECO:0007669"/>
    <property type="project" value="UniProtKB-ARBA"/>
</dbReference>
<evidence type="ECO:0000313" key="13">
    <source>
        <dbReference type="EMBL" id="GGK70225.1"/>
    </source>
</evidence>
<sequence>MDTTVADALIGTTIDGRYRITGRVARGGMATVYTATDDRLGRTVALKIIHPSQATNVHFVDRFTDEAKTIARLAHPNVVAVYDQGRHEGLPYLVMEYVQGRTLRDLLTQRRRLNPVEALAIVEQMLAAIAAAHRAGLVHRDVKPENVLVAEAPSGGVANLVDAVVKVADFGLARAVEASSGGEDDGHLLATVAYVAPELVTDGHADARTDVYSAGIVLYEMLTGRVPFDGDDPVHVAWQHVDNDVPPPSAIVRGLPPGMDELVARATRRDPGARPTDAGALLAEVQVVRDDLGAANVQTALLRQVPSHRPAATDATTVVPTVPDRHGPDHTAPLDRTAPMDRPSWARLPDQGRVHGQRRRTPGGQTHPGASGRAPGRSGVDRRRVLILAAVALMVLTVVGSTWWVTLGRYGQAPELVNMTRAQAEQRAQRDGYELLIGDGQYSETVKKDVVLGQNPAPDARIVRGGAITLSLSLGPERYPVPDVTGMELSAAKAGLEEAKLTLKEGERQYSDATPEGAVISTDPKPGTPLKPGATVTVVVSKGNAPINVPDLGGKNINDARAQLQQLGLSAVEQYEDNDAPADTVIGQTPKAGTGVAKDAEIKLTVSKGPPQVTVPRVIDLPCQQAQQQLQGMNLKVRVDFNPNGTVRNQQPGEGTPVAPQSEVAIQCF</sequence>
<dbReference type="InterPro" id="IPR005543">
    <property type="entry name" value="PASTA_dom"/>
</dbReference>
<dbReference type="Proteomes" id="UP000656042">
    <property type="component" value="Unassembled WGS sequence"/>
</dbReference>
<feature type="compositionally biased region" description="Basic and acidic residues" evidence="9">
    <location>
        <begin position="323"/>
        <end position="333"/>
    </location>
</feature>
<feature type="region of interest" description="Disordered" evidence="9">
    <location>
        <begin position="307"/>
        <end position="378"/>
    </location>
</feature>
<evidence type="ECO:0000256" key="9">
    <source>
        <dbReference type="SAM" id="MobiDB-lite"/>
    </source>
</evidence>
<evidence type="ECO:0000256" key="6">
    <source>
        <dbReference type="ARBA" id="ARBA00022840"/>
    </source>
</evidence>
<keyword evidence="10" id="KW-0812">Transmembrane</keyword>
<reference evidence="13" key="2">
    <citation type="submission" date="2020-09" db="EMBL/GenBank/DDBJ databases">
        <authorList>
            <person name="Sun Q."/>
            <person name="Zhou Y."/>
        </authorList>
    </citation>
    <scope>NUCLEOTIDE SEQUENCE</scope>
    <source>
        <strain evidence="13">CGMCC 4.7299</strain>
    </source>
</reference>
<dbReference type="GO" id="GO:0004674">
    <property type="term" value="F:protein serine/threonine kinase activity"/>
    <property type="evidence" value="ECO:0007669"/>
    <property type="project" value="UniProtKB-KW"/>
</dbReference>
<feature type="region of interest" description="Disordered" evidence="9">
    <location>
        <begin position="508"/>
        <end position="531"/>
    </location>
</feature>
<feature type="transmembrane region" description="Helical" evidence="10">
    <location>
        <begin position="385"/>
        <end position="405"/>
    </location>
</feature>
<feature type="domain" description="PASTA" evidence="12">
    <location>
        <begin position="543"/>
        <end position="608"/>
    </location>
</feature>
<dbReference type="Gene3D" id="3.30.200.20">
    <property type="entry name" value="Phosphorylase Kinase, domain 1"/>
    <property type="match status" value="1"/>
</dbReference>
<keyword evidence="2 13" id="KW-0723">Serine/threonine-protein kinase</keyword>
<dbReference type="PROSITE" id="PS50011">
    <property type="entry name" value="PROTEIN_KINASE_DOM"/>
    <property type="match status" value="1"/>
</dbReference>
<evidence type="ECO:0000256" key="7">
    <source>
        <dbReference type="ARBA" id="ARBA00047899"/>
    </source>
</evidence>
<evidence type="ECO:0000256" key="2">
    <source>
        <dbReference type="ARBA" id="ARBA00022527"/>
    </source>
</evidence>
<dbReference type="RefSeq" id="WP_189076936.1">
    <property type="nucleotide sequence ID" value="NZ_BMMX01000001.1"/>
</dbReference>
<dbReference type="AlphaFoldDB" id="A0A8J3BVW9"/>
<evidence type="ECO:0000256" key="1">
    <source>
        <dbReference type="ARBA" id="ARBA00012513"/>
    </source>
</evidence>
<evidence type="ECO:0000256" key="4">
    <source>
        <dbReference type="ARBA" id="ARBA00022741"/>
    </source>
</evidence>
<proteinExistence type="predicted"/>
<gene>
    <name evidence="13" type="ORF">GCM10012284_00060</name>
</gene>
<feature type="domain" description="Protein kinase" evidence="11">
    <location>
        <begin position="18"/>
        <end position="287"/>
    </location>
</feature>
<evidence type="ECO:0000256" key="3">
    <source>
        <dbReference type="ARBA" id="ARBA00022679"/>
    </source>
</evidence>
<dbReference type="InterPro" id="IPR011009">
    <property type="entry name" value="Kinase-like_dom_sf"/>
</dbReference>
<dbReference type="PANTHER" id="PTHR43289">
    <property type="entry name" value="MITOGEN-ACTIVATED PROTEIN KINASE KINASE KINASE 20-RELATED"/>
    <property type="match status" value="1"/>
</dbReference>
<evidence type="ECO:0000256" key="8">
    <source>
        <dbReference type="ARBA" id="ARBA00048679"/>
    </source>
</evidence>
<dbReference type="SMART" id="SM00220">
    <property type="entry name" value="S_TKc"/>
    <property type="match status" value="1"/>
</dbReference>
<dbReference type="CDD" id="cd06577">
    <property type="entry name" value="PASTA_pknB"/>
    <property type="match status" value="3"/>
</dbReference>
<dbReference type="PANTHER" id="PTHR43289:SF34">
    <property type="entry name" value="SERINE_THREONINE-PROTEIN KINASE YBDM-RELATED"/>
    <property type="match status" value="1"/>
</dbReference>
<dbReference type="EMBL" id="BMMX01000001">
    <property type="protein sequence ID" value="GGK70225.1"/>
    <property type="molecule type" value="Genomic_DNA"/>
</dbReference>
<dbReference type="Pfam" id="PF00069">
    <property type="entry name" value="Pkinase"/>
    <property type="match status" value="1"/>
</dbReference>
<dbReference type="Gene3D" id="1.10.510.10">
    <property type="entry name" value="Transferase(Phosphotransferase) domain 1"/>
    <property type="match status" value="1"/>
</dbReference>
<dbReference type="EC" id="2.7.11.1" evidence="1"/>
<dbReference type="Pfam" id="PF03793">
    <property type="entry name" value="PASTA"/>
    <property type="match status" value="4"/>
</dbReference>
<evidence type="ECO:0000259" key="12">
    <source>
        <dbReference type="PROSITE" id="PS51178"/>
    </source>
</evidence>
<dbReference type="PROSITE" id="PS51178">
    <property type="entry name" value="PASTA"/>
    <property type="match status" value="4"/>
</dbReference>
<dbReference type="InterPro" id="IPR008271">
    <property type="entry name" value="Ser/Thr_kinase_AS"/>
</dbReference>
<comment type="caution">
    <text evidence="13">The sequence shown here is derived from an EMBL/GenBank/DDBJ whole genome shotgun (WGS) entry which is preliminary data.</text>
</comment>
<name>A0A8J3BVW9_9ACTN</name>
<keyword evidence="6" id="KW-0067">ATP-binding</keyword>
<evidence type="ECO:0000256" key="5">
    <source>
        <dbReference type="ARBA" id="ARBA00022777"/>
    </source>
</evidence>
<organism evidence="13 14">
    <name type="scientific">Mangrovihabitans endophyticus</name>
    <dbReference type="NCBI Taxonomy" id="1751298"/>
    <lineage>
        <taxon>Bacteria</taxon>
        <taxon>Bacillati</taxon>
        <taxon>Actinomycetota</taxon>
        <taxon>Actinomycetes</taxon>
        <taxon>Micromonosporales</taxon>
        <taxon>Micromonosporaceae</taxon>
        <taxon>Mangrovihabitans</taxon>
    </lineage>
</organism>
<protein>
    <recommendedName>
        <fullName evidence="1">non-specific serine/threonine protein kinase</fullName>
        <ecNumber evidence="1">2.7.11.1</ecNumber>
    </recommendedName>
</protein>
<feature type="domain" description="PASTA" evidence="12">
    <location>
        <begin position="475"/>
        <end position="542"/>
    </location>
</feature>
<feature type="domain" description="PASTA" evidence="12">
    <location>
        <begin position="609"/>
        <end position="669"/>
    </location>
</feature>
<keyword evidence="14" id="KW-1185">Reference proteome</keyword>